<dbReference type="InterPro" id="IPR010235">
    <property type="entry name" value="HepT"/>
</dbReference>
<dbReference type="RefSeq" id="WP_014791658.1">
    <property type="nucleotide sequence ID" value="NC_018016.1"/>
</dbReference>
<evidence type="ECO:0000313" key="1">
    <source>
        <dbReference type="EMBL" id="AFL98137.1"/>
    </source>
</evidence>
<gene>
    <name evidence="1" type="ordered locus">Ornrh_1998</name>
</gene>
<dbReference type="SUPFAM" id="SSF81593">
    <property type="entry name" value="Nucleotidyltransferase substrate binding subunit/domain"/>
    <property type="match status" value="1"/>
</dbReference>
<reference evidence="1 2" key="1">
    <citation type="submission" date="2012-06" db="EMBL/GenBank/DDBJ databases">
        <title>The complete genome of Ornithobacterium rhinotracheale DSM 15997.</title>
        <authorList>
            <consortium name="US DOE Joint Genome Institute (JGI-PGF)"/>
            <person name="Lucas S."/>
            <person name="Copeland A."/>
            <person name="Lapidus A."/>
            <person name="Goodwin L."/>
            <person name="Pitluck S."/>
            <person name="Peters L."/>
            <person name="Mikhailova N."/>
            <person name="Teshima H."/>
            <person name="Kyrpides N."/>
            <person name="Mavromatis K."/>
            <person name="Pagani I."/>
            <person name="Ivanova N."/>
            <person name="Ovchinnikova G."/>
            <person name="Zeytun A."/>
            <person name="Detter J.C."/>
            <person name="Han C."/>
            <person name="Land M."/>
            <person name="Hauser L."/>
            <person name="Markowitz V."/>
            <person name="Cheng J.-F."/>
            <person name="Hugenholtz P."/>
            <person name="Woyke T."/>
            <person name="Wu D."/>
            <person name="Lang E."/>
            <person name="Kopitz M."/>
            <person name="Brambilla E."/>
            <person name="Klenk H.-P."/>
            <person name="Eisen J.A."/>
        </authorList>
    </citation>
    <scope>NUCLEOTIDE SEQUENCE [LARGE SCALE GENOMIC DNA]</scope>
    <source>
        <strain evidence="2">ATCC 51463 / DSM 15997 / CCUG 23171 / LMG 9086</strain>
    </source>
</reference>
<dbReference type="STRING" id="867902.Ornrh_1998"/>
<dbReference type="GeneID" id="71570046"/>
<evidence type="ECO:0000313" key="2">
    <source>
        <dbReference type="Proteomes" id="UP000006051"/>
    </source>
</evidence>
<dbReference type="GO" id="GO:0016740">
    <property type="term" value="F:transferase activity"/>
    <property type="evidence" value="ECO:0007669"/>
    <property type="project" value="UniProtKB-KW"/>
</dbReference>
<name>I4A2F3_ORNRL</name>
<dbReference type="Proteomes" id="UP000006051">
    <property type="component" value="Chromosome"/>
</dbReference>
<sequence>MKNNTDIRWIQRLDNYNKALSKLTDAVQLDQTKTLSELEKQGLIQSFEYTHELAWKVMKDYFTFQGNTEITGSRDATRQAFKANLIEDGDNWLKMIHNRNLTSHTYNEETSEEIYENIVTIFYPLFVLFQKKMNQLKEKNEE</sequence>
<keyword evidence="2" id="KW-1185">Reference proteome</keyword>
<dbReference type="eggNOG" id="COG1669">
    <property type="taxonomic scope" value="Bacteria"/>
</dbReference>
<dbReference type="NCBIfam" id="TIGR01987">
    <property type="entry name" value="HI0074"/>
    <property type="match status" value="1"/>
</dbReference>
<dbReference type="HOGENOM" id="CLU_118479_1_0_10"/>
<protein>
    <submittedName>
        <fullName evidence="1">Nucleotidyltransferase substrate binding protein, HI0074 family</fullName>
    </submittedName>
</protein>
<accession>I4A2F3</accession>
<dbReference type="AlphaFoldDB" id="I4A2F3"/>
<dbReference type="GeneID" id="97258597"/>
<dbReference type="PATRIC" id="fig|867902.3.peg.1944"/>
<dbReference type="Gene3D" id="1.20.120.330">
    <property type="entry name" value="Nucleotidyltransferases domain 2"/>
    <property type="match status" value="1"/>
</dbReference>
<organism evidence="1 2">
    <name type="scientific">Ornithobacterium rhinotracheale (strain ATCC 51463 / DSM 15997 / CCUG 23171 / CIP 104009 / LMG 9086)</name>
    <dbReference type="NCBI Taxonomy" id="867902"/>
    <lineage>
        <taxon>Bacteria</taxon>
        <taxon>Pseudomonadati</taxon>
        <taxon>Bacteroidota</taxon>
        <taxon>Flavobacteriia</taxon>
        <taxon>Flavobacteriales</taxon>
        <taxon>Weeksellaceae</taxon>
        <taxon>Ornithobacterium</taxon>
    </lineage>
</organism>
<dbReference type="KEGG" id="orh:Ornrh_1998"/>
<dbReference type="EMBL" id="CP003283">
    <property type="protein sequence ID" value="AFL98137.1"/>
    <property type="molecule type" value="Genomic_DNA"/>
</dbReference>
<dbReference type="Pfam" id="PF08780">
    <property type="entry name" value="NTase_sub_bind"/>
    <property type="match status" value="1"/>
</dbReference>
<keyword evidence="1" id="KW-0808">Transferase</keyword>
<proteinExistence type="predicted"/>